<comment type="caution">
    <text evidence="1">The sequence shown here is derived from an EMBL/GenBank/DDBJ whole genome shotgun (WGS) entry which is preliminary data.</text>
</comment>
<dbReference type="InterPro" id="IPR032710">
    <property type="entry name" value="NTF2-like_dom_sf"/>
</dbReference>
<reference evidence="1 2" key="1">
    <citation type="submission" date="2021-01" db="EMBL/GenBank/DDBJ databases">
        <title>Whole genome shotgun sequence of Microbispora corallina NBRC 16416.</title>
        <authorList>
            <person name="Komaki H."/>
            <person name="Tamura T."/>
        </authorList>
    </citation>
    <scope>NUCLEOTIDE SEQUENCE [LARGE SCALE GENOMIC DNA]</scope>
    <source>
        <strain evidence="1 2">NBRC 16416</strain>
    </source>
</reference>
<evidence type="ECO:0000313" key="2">
    <source>
        <dbReference type="Proteomes" id="UP000603904"/>
    </source>
</evidence>
<evidence type="ECO:0000313" key="1">
    <source>
        <dbReference type="EMBL" id="GIH38628.1"/>
    </source>
</evidence>
<name>A0ABQ4FV70_9ACTN</name>
<protein>
    <recommendedName>
        <fullName evidence="3">SnoaL-like domain-containing protein</fullName>
    </recommendedName>
</protein>
<dbReference type="RefSeq" id="WP_204056256.1">
    <property type="nucleotide sequence ID" value="NZ_BAAAGP010000002.1"/>
</dbReference>
<dbReference type="SUPFAM" id="SSF54427">
    <property type="entry name" value="NTF2-like"/>
    <property type="match status" value="1"/>
</dbReference>
<evidence type="ECO:0008006" key="3">
    <source>
        <dbReference type="Google" id="ProtNLM"/>
    </source>
</evidence>
<proteinExistence type="predicted"/>
<keyword evidence="2" id="KW-1185">Reference proteome</keyword>
<organism evidence="1 2">
    <name type="scientific">Microbispora corallina</name>
    <dbReference type="NCBI Taxonomy" id="83302"/>
    <lineage>
        <taxon>Bacteria</taxon>
        <taxon>Bacillati</taxon>
        <taxon>Actinomycetota</taxon>
        <taxon>Actinomycetes</taxon>
        <taxon>Streptosporangiales</taxon>
        <taxon>Streptosporangiaceae</taxon>
        <taxon>Microbispora</taxon>
    </lineage>
</organism>
<dbReference type="Gene3D" id="3.10.450.50">
    <property type="match status" value="1"/>
</dbReference>
<sequence length="140" mass="15195">MIDIDAGNLVGRYVALWGEPDAGVRRTTIEELWAEGGGHVLQPPQEIRETAAGLGFDHTTLEVHGYDAIEARVAHAYRTFVAPGEYTFRSAGDVVRLREMVKFTWEMVPVGGGDPVGGGLEVLVLGEDGRIVTDYQFPGP</sequence>
<accession>A0ABQ4FV70</accession>
<dbReference type="Proteomes" id="UP000603904">
    <property type="component" value="Unassembled WGS sequence"/>
</dbReference>
<gene>
    <name evidence="1" type="ORF">Mco01_16280</name>
</gene>
<dbReference type="EMBL" id="BOOC01000005">
    <property type="protein sequence ID" value="GIH38628.1"/>
    <property type="molecule type" value="Genomic_DNA"/>
</dbReference>